<sequence length="187" mass="20944">MGTNSLKLFAALLLTAASMESAHAIPAIDPNVDTPTKAHELVSRAAPSETFLTNTAVATSAEAYTNCCQWDEIEDGGLRFTLNLAGWGNRNHQKNHTISDDKNCALELFNEISSFTDEVKEIDEWMCVPSYGALRDTFVTFNLNISTPSPVLWALNRVVPRPEEWICRMPKKSEEHTWFCKPQQLNI</sequence>
<name>A0A4S8QMV2_9HELO</name>
<keyword evidence="1" id="KW-0732">Signal</keyword>
<accession>A0A4S8QMV2</accession>
<evidence type="ECO:0008006" key="4">
    <source>
        <dbReference type="Google" id="ProtNLM"/>
    </source>
</evidence>
<dbReference type="Proteomes" id="UP000308671">
    <property type="component" value="Unassembled WGS sequence"/>
</dbReference>
<dbReference type="EMBL" id="PQXL01000398">
    <property type="protein sequence ID" value="THV46293.1"/>
    <property type="molecule type" value="Genomic_DNA"/>
</dbReference>
<reference evidence="2 3" key="1">
    <citation type="submission" date="2017-12" db="EMBL/GenBank/DDBJ databases">
        <title>Comparative genomics of Botrytis spp.</title>
        <authorList>
            <person name="Valero-Jimenez C.A."/>
            <person name="Tapia P."/>
            <person name="Veloso J."/>
            <person name="Silva-Moreno E."/>
            <person name="Staats M."/>
            <person name="Valdes J.H."/>
            <person name="Van Kan J.A.L."/>
        </authorList>
    </citation>
    <scope>NUCLEOTIDE SEQUENCE [LARGE SCALE GENOMIC DNA]</scope>
    <source>
        <strain evidence="2 3">MUCL435</strain>
    </source>
</reference>
<evidence type="ECO:0000313" key="2">
    <source>
        <dbReference type="EMBL" id="THV46293.1"/>
    </source>
</evidence>
<dbReference type="OrthoDB" id="3462163at2759"/>
<protein>
    <recommendedName>
        <fullName evidence="4">Ecp2 effector protein domain-containing protein</fullName>
    </recommendedName>
</protein>
<keyword evidence="3" id="KW-1185">Reference proteome</keyword>
<comment type="caution">
    <text evidence="2">The sequence shown here is derived from an EMBL/GenBank/DDBJ whole genome shotgun (WGS) entry which is preliminary data.</text>
</comment>
<proteinExistence type="predicted"/>
<organism evidence="2 3">
    <name type="scientific">Botrytis galanthina</name>
    <dbReference type="NCBI Taxonomy" id="278940"/>
    <lineage>
        <taxon>Eukaryota</taxon>
        <taxon>Fungi</taxon>
        <taxon>Dikarya</taxon>
        <taxon>Ascomycota</taxon>
        <taxon>Pezizomycotina</taxon>
        <taxon>Leotiomycetes</taxon>
        <taxon>Helotiales</taxon>
        <taxon>Sclerotiniaceae</taxon>
        <taxon>Botrytis</taxon>
    </lineage>
</organism>
<gene>
    <name evidence="2" type="ORF">BGAL_0398g00110</name>
</gene>
<evidence type="ECO:0000313" key="3">
    <source>
        <dbReference type="Proteomes" id="UP000308671"/>
    </source>
</evidence>
<feature type="chain" id="PRO_5020863203" description="Ecp2 effector protein domain-containing protein" evidence="1">
    <location>
        <begin position="25"/>
        <end position="187"/>
    </location>
</feature>
<dbReference type="AlphaFoldDB" id="A0A4S8QMV2"/>
<feature type="signal peptide" evidence="1">
    <location>
        <begin position="1"/>
        <end position="24"/>
    </location>
</feature>
<evidence type="ECO:0000256" key="1">
    <source>
        <dbReference type="SAM" id="SignalP"/>
    </source>
</evidence>